<evidence type="ECO:0000259" key="4">
    <source>
        <dbReference type="Pfam" id="PF03330"/>
    </source>
</evidence>
<dbReference type="PANTHER" id="PTHR31836">
    <property type="match status" value="1"/>
</dbReference>
<dbReference type="CDD" id="cd22191">
    <property type="entry name" value="DPBB_RlpA_EXP_N-like"/>
    <property type="match status" value="1"/>
</dbReference>
<dbReference type="AlphaFoldDB" id="A0A1X2GHS3"/>
<dbReference type="PANTHER" id="PTHR31836:SF25">
    <property type="entry name" value="RLPA-LIKE PROTEIN DOUBLE-PSI BETA-BARREL DOMAIN-CONTAINING PROTEIN"/>
    <property type="match status" value="1"/>
</dbReference>
<feature type="non-terminal residue" evidence="5">
    <location>
        <position position="1"/>
    </location>
</feature>
<organism evidence="5 6">
    <name type="scientific">Hesseltinella vesiculosa</name>
    <dbReference type="NCBI Taxonomy" id="101127"/>
    <lineage>
        <taxon>Eukaryota</taxon>
        <taxon>Fungi</taxon>
        <taxon>Fungi incertae sedis</taxon>
        <taxon>Mucoromycota</taxon>
        <taxon>Mucoromycotina</taxon>
        <taxon>Mucoromycetes</taxon>
        <taxon>Mucorales</taxon>
        <taxon>Cunninghamellaceae</taxon>
        <taxon>Hesseltinella</taxon>
    </lineage>
</organism>
<dbReference type="Pfam" id="PF03330">
    <property type="entry name" value="DPBB_1"/>
    <property type="match status" value="1"/>
</dbReference>
<proteinExistence type="predicted"/>
<gene>
    <name evidence="5" type="ORF">DM01DRAFT_1407546</name>
</gene>
<protein>
    <recommendedName>
        <fullName evidence="4">RlpA-like protein double-psi beta-barrel domain-containing protein</fullName>
    </recommendedName>
</protein>
<reference evidence="5 6" key="1">
    <citation type="submission" date="2016-07" db="EMBL/GenBank/DDBJ databases">
        <title>Pervasive Adenine N6-methylation of Active Genes in Fungi.</title>
        <authorList>
            <consortium name="DOE Joint Genome Institute"/>
            <person name="Mondo S.J."/>
            <person name="Dannebaum R.O."/>
            <person name="Kuo R.C."/>
            <person name="Labutti K."/>
            <person name="Haridas S."/>
            <person name="Kuo A."/>
            <person name="Salamov A."/>
            <person name="Ahrendt S.R."/>
            <person name="Lipzen A."/>
            <person name="Sullivan W."/>
            <person name="Andreopoulos W.B."/>
            <person name="Clum A."/>
            <person name="Lindquist E."/>
            <person name="Daum C."/>
            <person name="Ramamoorthy G.K."/>
            <person name="Gryganskyi A."/>
            <person name="Culley D."/>
            <person name="Magnuson J.K."/>
            <person name="James T.Y."/>
            <person name="O'Malley M.A."/>
            <person name="Stajich J.E."/>
            <person name="Spatafora J.W."/>
            <person name="Visel A."/>
            <person name="Grigoriev I.V."/>
        </authorList>
    </citation>
    <scope>NUCLEOTIDE SEQUENCE [LARGE SCALE GENOMIC DNA]</scope>
    <source>
        <strain evidence="5 6">NRRL 3301</strain>
    </source>
</reference>
<feature type="chain" id="PRO_5013344243" description="RlpA-like protein double-psi beta-barrel domain-containing protein" evidence="3">
    <location>
        <begin position="21"/>
        <end position="180"/>
    </location>
</feature>
<keyword evidence="1 3" id="KW-0732">Signal</keyword>
<dbReference type="Gene3D" id="2.40.40.10">
    <property type="entry name" value="RlpA-like domain"/>
    <property type="match status" value="1"/>
</dbReference>
<feature type="signal peptide" evidence="3">
    <location>
        <begin position="1"/>
        <end position="20"/>
    </location>
</feature>
<dbReference type="SUPFAM" id="SSF50685">
    <property type="entry name" value="Barwin-like endoglucanases"/>
    <property type="match status" value="1"/>
</dbReference>
<keyword evidence="6" id="KW-1185">Reference proteome</keyword>
<dbReference type="Proteomes" id="UP000242146">
    <property type="component" value="Unassembled WGS sequence"/>
</dbReference>
<name>A0A1X2GHS3_9FUNG</name>
<dbReference type="InterPro" id="IPR051477">
    <property type="entry name" value="Expansin_CellWall"/>
</dbReference>
<dbReference type="EMBL" id="MCGT01000014">
    <property type="protein sequence ID" value="ORX54030.1"/>
    <property type="molecule type" value="Genomic_DNA"/>
</dbReference>
<evidence type="ECO:0000313" key="6">
    <source>
        <dbReference type="Proteomes" id="UP000242146"/>
    </source>
</evidence>
<comment type="caution">
    <text evidence="5">The sequence shown here is derived from an EMBL/GenBank/DDBJ whole genome shotgun (WGS) entry which is preliminary data.</text>
</comment>
<evidence type="ECO:0000256" key="1">
    <source>
        <dbReference type="ARBA" id="ARBA00022729"/>
    </source>
</evidence>
<dbReference type="InterPro" id="IPR036908">
    <property type="entry name" value="RlpA-like_sf"/>
</dbReference>
<dbReference type="InterPro" id="IPR009009">
    <property type="entry name" value="RlpA-like_DPBB"/>
</dbReference>
<evidence type="ECO:0000313" key="5">
    <source>
        <dbReference type="EMBL" id="ORX54030.1"/>
    </source>
</evidence>
<dbReference type="STRING" id="101127.A0A1X2GHS3"/>
<evidence type="ECO:0000256" key="3">
    <source>
        <dbReference type="SAM" id="SignalP"/>
    </source>
</evidence>
<evidence type="ECO:0000256" key="2">
    <source>
        <dbReference type="SAM" id="MobiDB-lite"/>
    </source>
</evidence>
<feature type="region of interest" description="Disordered" evidence="2">
    <location>
        <begin position="154"/>
        <end position="180"/>
    </location>
</feature>
<dbReference type="OrthoDB" id="623670at2759"/>
<feature type="domain" description="RlpA-like protein double-psi beta-barrel" evidence="4">
    <location>
        <begin position="91"/>
        <end position="141"/>
    </location>
</feature>
<accession>A0A1X2GHS3</accession>
<sequence length="180" mass="18958">MRATFLFLATLALYALLVQAVPIERRGVVNGITGSLKKLTGLFKGQGTFFHPATEGGAAGACGGYKESDQSKIVALSTDRYGNQDKTSDWCFQQVKITHGDKSILATITDACPTCTSNSLDLTPHLFQQLADPKVGVIDIDWCVVGTSGCTHEKEATGGGADDSQAGDEHKGKGKKGHGN</sequence>